<reference evidence="1" key="1">
    <citation type="submission" date="2021-01" db="EMBL/GenBank/DDBJ databases">
        <authorList>
            <person name="Sun Q."/>
        </authorList>
    </citation>
    <scope>NUCLEOTIDE SEQUENCE</scope>
    <source>
        <strain evidence="1">YIM B02566</strain>
    </source>
</reference>
<keyword evidence="2" id="KW-1185">Reference proteome</keyword>
<organism evidence="1 2">
    <name type="scientific">Taklimakanibacter albus</name>
    <dbReference type="NCBI Taxonomy" id="2800327"/>
    <lineage>
        <taxon>Bacteria</taxon>
        <taxon>Pseudomonadati</taxon>
        <taxon>Pseudomonadota</taxon>
        <taxon>Alphaproteobacteria</taxon>
        <taxon>Hyphomicrobiales</taxon>
        <taxon>Aestuariivirgaceae</taxon>
        <taxon>Taklimakanibacter</taxon>
    </lineage>
</organism>
<protein>
    <submittedName>
        <fullName evidence="1">Uncharacterized protein</fullName>
    </submittedName>
</protein>
<evidence type="ECO:0000313" key="2">
    <source>
        <dbReference type="Proteomes" id="UP000616151"/>
    </source>
</evidence>
<name>A0ACC5R292_9HYPH</name>
<gene>
    <name evidence="1" type="ORF">JHL16_10365</name>
</gene>
<evidence type="ECO:0000313" key="1">
    <source>
        <dbReference type="EMBL" id="MBK1866758.1"/>
    </source>
</evidence>
<proteinExistence type="predicted"/>
<comment type="caution">
    <text evidence="1">The sequence shown here is derived from an EMBL/GenBank/DDBJ whole genome shotgun (WGS) entry which is preliminary data.</text>
</comment>
<dbReference type="Proteomes" id="UP000616151">
    <property type="component" value="Unassembled WGS sequence"/>
</dbReference>
<sequence length="825" mass="90145">MSRRIVSLIALLAFSSTPVLAQQACPDGSARDPAKINEAVDRYAREPFSARTYRVLKGLGDPMIDPNYGGYSSWENADKLKKLIAEISPDAKQPNYYGYECRLGYPLEVLEKRIADLGKTSPYVKQWLTVQLAVLAACDGEKIAELPGPLAEQQPPVKDLQDADRAYQQASLVFYTDRGKALDLYKAIGTSTSPHKGAARYMVANILANGKQLAEARAEANAILADPSLAGVHGITQELLGYIANLEDTAPGWTSLINGTVAVLDKPTKDIKASPELAKDYGRALYDIDFVGIRGKAEDWWLTGTLPENPTISKSIVDAVRQHPMAAWMIGGQSTQEYYDRAPWQFIGPKWEARTQTLVDGSLGLVAGTPPLAKDVIEALKAKSDDASRKALWDKAQAAAKAANDSCGTAPETAAAGTLLTHAVRVSALAGKFDEAYDGLASYPIKSSVTYTQRALQPLGQYLLGQGMAAEARKYRDKLLTDDLMASLDKDDGSRNVLAEIAMWSAEDRAQWDKALANNSVKTGQALLNFLPAKELRAMAKNETLFMPEERALLIRTAWTRLYARGRVPEKSFTEELYALNPDVKAVADKVKADYPKAKDENLRLLTILRTPRMGILVNAPGVWEPITMTGGGDVTALDSFDHNDKNWWCPFEPDRQLGGLRNELDSLTGTERTSWSAKRLEPVMEADAITALAAKRESVLKAHPVVRSVNWKEIKALSAMPSAPKLLATAATKWGSRAPKEDAGSGAAEALALAVKSTRYGCNWHGGHGKYSSAAYEVLQKRFGTTPWATQTPYWFDCVNFYNQTNTTGGTCPSPSWPKQEIPR</sequence>
<accession>A0ACC5R292</accession>
<dbReference type="EMBL" id="JAENHL010000006">
    <property type="protein sequence ID" value="MBK1866758.1"/>
    <property type="molecule type" value="Genomic_DNA"/>
</dbReference>